<dbReference type="RefSeq" id="WP_091243385.1">
    <property type="nucleotide sequence ID" value="NZ_FNIR01000005.1"/>
</dbReference>
<dbReference type="EMBL" id="FNIR01000005">
    <property type="protein sequence ID" value="SDO34656.1"/>
    <property type="molecule type" value="Genomic_DNA"/>
</dbReference>
<protein>
    <submittedName>
        <fullName evidence="1">Uncharacterized protein</fullName>
    </submittedName>
</protein>
<name>A0A1H0IT63_9ACTN</name>
<sequence>MGAAVVSVHAELGPLERQLGVLELGDVDFDDAAPTVGQQLEVIDEGGVAHRAVVEDITPGRYGRHFRLRFTDPPPVLADARSTHGQPVSGPTVRCPGTPASSDGTEYATVVDGGDTVGSAHRWPVVVDLPLDVQSMDETGQPWNFLDEARDPSLIVPGAVIVAGDEDEPVLGRVIDVVGDDQVVHVEVLGRLFAADLNFVDDADLVLAQAPLEGVPQPGAVILVGTRIAWSWATVASLDGGWMHLALTGSRRAPS</sequence>
<dbReference type="AlphaFoldDB" id="A0A1H0IT63"/>
<gene>
    <name evidence="1" type="ORF">SAMN05660199_01766</name>
</gene>
<proteinExistence type="predicted"/>
<accession>A0A1H0IT63</accession>
<dbReference type="OrthoDB" id="5195786at2"/>
<dbReference type="Proteomes" id="UP000199088">
    <property type="component" value="Unassembled WGS sequence"/>
</dbReference>
<evidence type="ECO:0000313" key="2">
    <source>
        <dbReference type="Proteomes" id="UP000199088"/>
    </source>
</evidence>
<keyword evidence="2" id="KW-1185">Reference proteome</keyword>
<organism evidence="1 2">
    <name type="scientific">Klenkia soli</name>
    <dbReference type="NCBI Taxonomy" id="1052260"/>
    <lineage>
        <taxon>Bacteria</taxon>
        <taxon>Bacillati</taxon>
        <taxon>Actinomycetota</taxon>
        <taxon>Actinomycetes</taxon>
        <taxon>Geodermatophilales</taxon>
        <taxon>Geodermatophilaceae</taxon>
        <taxon>Klenkia</taxon>
    </lineage>
</organism>
<evidence type="ECO:0000313" key="1">
    <source>
        <dbReference type="EMBL" id="SDO34656.1"/>
    </source>
</evidence>
<reference evidence="2" key="1">
    <citation type="submission" date="2016-10" db="EMBL/GenBank/DDBJ databases">
        <authorList>
            <person name="Varghese N."/>
            <person name="Submissions S."/>
        </authorList>
    </citation>
    <scope>NUCLEOTIDE SEQUENCE [LARGE SCALE GENOMIC DNA]</scope>
    <source>
        <strain evidence="2">DSM 45843</strain>
    </source>
</reference>